<dbReference type="GeneID" id="98123385"/>
<keyword evidence="3" id="KW-1185">Reference proteome</keyword>
<sequence length="266" mass="29707">MKLKPEDRRPEEHHRQITPSGIGRSLRSTTSGPPVNSLVKRQASQLLGRYGFVIAGGGTSSLTVVGKLTEKFPDKTALVDEYGDVENAPGLFDPPQLVWGIGQGPNQNRIDWRWNGIYLYFKKSTTFTPPSVETVCEIPLVLDLPGVGSNFRDYSGLRVQRTSGFNIKTPTERPCTLALSNTALWISLPNVTDDYEAITSAIRKVADEAPGRAALHLPDDYRSASNPIDIALHIAHLRYLRRVASMWHLARGYIIIREWSREKKDD</sequence>
<organism evidence="2 3">
    <name type="scientific">Remersonia thermophila</name>
    <dbReference type="NCBI Taxonomy" id="72144"/>
    <lineage>
        <taxon>Eukaryota</taxon>
        <taxon>Fungi</taxon>
        <taxon>Dikarya</taxon>
        <taxon>Ascomycota</taxon>
        <taxon>Pezizomycotina</taxon>
        <taxon>Sordariomycetes</taxon>
        <taxon>Sordariomycetidae</taxon>
        <taxon>Sordariales</taxon>
        <taxon>Sordariales incertae sedis</taxon>
        <taxon>Remersonia</taxon>
    </lineage>
</organism>
<dbReference type="RefSeq" id="XP_070869008.1">
    <property type="nucleotide sequence ID" value="XM_071008741.1"/>
</dbReference>
<comment type="caution">
    <text evidence="2">The sequence shown here is derived from an EMBL/GenBank/DDBJ whole genome shotgun (WGS) entry which is preliminary data.</text>
</comment>
<evidence type="ECO:0000256" key="1">
    <source>
        <dbReference type="SAM" id="MobiDB-lite"/>
    </source>
</evidence>
<evidence type="ECO:0000313" key="3">
    <source>
        <dbReference type="Proteomes" id="UP001600064"/>
    </source>
</evidence>
<evidence type="ECO:0000313" key="2">
    <source>
        <dbReference type="EMBL" id="KAL2270284.1"/>
    </source>
</evidence>
<gene>
    <name evidence="2" type="ORF">VTJ83DRAFT_2468</name>
</gene>
<dbReference type="EMBL" id="JAZGUE010000002">
    <property type="protein sequence ID" value="KAL2270284.1"/>
    <property type="molecule type" value="Genomic_DNA"/>
</dbReference>
<name>A0ABR4DLV9_9PEZI</name>
<proteinExistence type="predicted"/>
<protein>
    <submittedName>
        <fullName evidence="2">Uncharacterized protein</fullName>
    </submittedName>
</protein>
<feature type="compositionally biased region" description="Basic and acidic residues" evidence="1">
    <location>
        <begin position="1"/>
        <end position="15"/>
    </location>
</feature>
<accession>A0ABR4DLV9</accession>
<reference evidence="2 3" key="1">
    <citation type="journal article" date="2024" name="Commun. Biol.">
        <title>Comparative genomic analysis of thermophilic fungi reveals convergent evolutionary adaptations and gene losses.</title>
        <authorList>
            <person name="Steindorff A.S."/>
            <person name="Aguilar-Pontes M.V."/>
            <person name="Robinson A.J."/>
            <person name="Andreopoulos B."/>
            <person name="LaButti K."/>
            <person name="Kuo A."/>
            <person name="Mondo S."/>
            <person name="Riley R."/>
            <person name="Otillar R."/>
            <person name="Haridas S."/>
            <person name="Lipzen A."/>
            <person name="Grimwood J."/>
            <person name="Schmutz J."/>
            <person name="Clum A."/>
            <person name="Reid I.D."/>
            <person name="Moisan M.C."/>
            <person name="Butler G."/>
            <person name="Nguyen T.T.M."/>
            <person name="Dewar K."/>
            <person name="Conant G."/>
            <person name="Drula E."/>
            <person name="Henrissat B."/>
            <person name="Hansel C."/>
            <person name="Singer S."/>
            <person name="Hutchinson M.I."/>
            <person name="de Vries R.P."/>
            <person name="Natvig D.O."/>
            <person name="Powell A.J."/>
            <person name="Tsang A."/>
            <person name="Grigoriev I.V."/>
        </authorList>
    </citation>
    <scope>NUCLEOTIDE SEQUENCE [LARGE SCALE GENOMIC DNA]</scope>
    <source>
        <strain evidence="2 3">ATCC 22073</strain>
    </source>
</reference>
<dbReference type="Proteomes" id="UP001600064">
    <property type="component" value="Unassembled WGS sequence"/>
</dbReference>
<feature type="region of interest" description="Disordered" evidence="1">
    <location>
        <begin position="1"/>
        <end position="35"/>
    </location>
</feature>